<dbReference type="Proteomes" id="UP000593564">
    <property type="component" value="Unassembled WGS sequence"/>
</dbReference>
<proteinExistence type="predicted"/>
<gene>
    <name evidence="1" type="ORF">HYC85_020999</name>
</gene>
<reference evidence="2" key="1">
    <citation type="journal article" date="2020" name="Nat. Commun.">
        <title>Genome assembly of wild tea tree DASZ reveals pedigree and selection history of tea varieties.</title>
        <authorList>
            <person name="Zhang W."/>
            <person name="Zhang Y."/>
            <person name="Qiu H."/>
            <person name="Guo Y."/>
            <person name="Wan H."/>
            <person name="Zhang X."/>
            <person name="Scossa F."/>
            <person name="Alseekh S."/>
            <person name="Zhang Q."/>
            <person name="Wang P."/>
            <person name="Xu L."/>
            <person name="Schmidt M.H."/>
            <person name="Jia X."/>
            <person name="Li D."/>
            <person name="Zhu A."/>
            <person name="Guo F."/>
            <person name="Chen W."/>
            <person name="Ni D."/>
            <person name="Usadel B."/>
            <person name="Fernie A.R."/>
            <person name="Wen W."/>
        </authorList>
    </citation>
    <scope>NUCLEOTIDE SEQUENCE [LARGE SCALE GENOMIC DNA]</scope>
    <source>
        <strain evidence="2">cv. G240</strain>
    </source>
</reference>
<protein>
    <submittedName>
        <fullName evidence="1">Uncharacterized protein</fullName>
    </submittedName>
</protein>
<sequence length="122" mass="13465">MESINNIVYLESRGCFYLVWVYEDVKPNYLSHGYNFSTQRPTESGKAMIIKNHSSKNYRGREEEEADVARAGGDLAIHDGVVHSDEGVVCKERGGVDEGSDYLSTSAVRETCNIVGNKDGGN</sequence>
<dbReference type="AlphaFoldDB" id="A0A7J7GGE0"/>
<evidence type="ECO:0000313" key="1">
    <source>
        <dbReference type="EMBL" id="KAF5939832.1"/>
    </source>
</evidence>
<evidence type="ECO:0000313" key="2">
    <source>
        <dbReference type="Proteomes" id="UP000593564"/>
    </source>
</evidence>
<dbReference type="EMBL" id="JACBKZ010000010">
    <property type="protein sequence ID" value="KAF5939832.1"/>
    <property type="molecule type" value="Genomic_DNA"/>
</dbReference>
<accession>A0A7J7GGE0</accession>
<organism evidence="1 2">
    <name type="scientific">Camellia sinensis</name>
    <name type="common">Tea plant</name>
    <name type="synonym">Thea sinensis</name>
    <dbReference type="NCBI Taxonomy" id="4442"/>
    <lineage>
        <taxon>Eukaryota</taxon>
        <taxon>Viridiplantae</taxon>
        <taxon>Streptophyta</taxon>
        <taxon>Embryophyta</taxon>
        <taxon>Tracheophyta</taxon>
        <taxon>Spermatophyta</taxon>
        <taxon>Magnoliopsida</taxon>
        <taxon>eudicotyledons</taxon>
        <taxon>Gunneridae</taxon>
        <taxon>Pentapetalae</taxon>
        <taxon>asterids</taxon>
        <taxon>Ericales</taxon>
        <taxon>Theaceae</taxon>
        <taxon>Camellia</taxon>
    </lineage>
</organism>
<comment type="caution">
    <text evidence="1">The sequence shown here is derived from an EMBL/GenBank/DDBJ whole genome shotgun (WGS) entry which is preliminary data.</text>
</comment>
<name>A0A7J7GGE0_CAMSI</name>
<reference evidence="1 2" key="2">
    <citation type="submission" date="2020-07" db="EMBL/GenBank/DDBJ databases">
        <title>Genome assembly of wild tea tree DASZ reveals pedigree and selection history of tea varieties.</title>
        <authorList>
            <person name="Zhang W."/>
        </authorList>
    </citation>
    <scope>NUCLEOTIDE SEQUENCE [LARGE SCALE GENOMIC DNA]</scope>
    <source>
        <strain evidence="2">cv. G240</strain>
        <tissue evidence="1">Leaf</tissue>
    </source>
</reference>
<keyword evidence="2" id="KW-1185">Reference proteome</keyword>